<dbReference type="InterPro" id="IPR005149">
    <property type="entry name" value="Tscrpt_reg_PadR_N"/>
</dbReference>
<proteinExistence type="predicted"/>
<sequence>MRVLKFAILGLLYRQEYSGYDITSQFKKEIGQFWSAKHSQIYPELRKLVEEGLLHFRTQIQGEKLEKKMYTITDAGRKELLAWAVSPEPLPETEKDAFMLKMYFIHTLSREEAHTLFEHQLHQRQEKLVHLEEEYQQLLPVFGIERTEGKMMNFDHPHLGHYLVLTKAIAREQSYVQWLTQHMQLFVQ</sequence>
<name>A0ABW4V1I3_9BACL</name>
<evidence type="ECO:0000259" key="2">
    <source>
        <dbReference type="Pfam" id="PF10400"/>
    </source>
</evidence>
<gene>
    <name evidence="3" type="ORF">ACFSGI_20450</name>
</gene>
<evidence type="ECO:0000313" key="4">
    <source>
        <dbReference type="Proteomes" id="UP001597403"/>
    </source>
</evidence>
<dbReference type="InterPro" id="IPR036388">
    <property type="entry name" value="WH-like_DNA-bd_sf"/>
</dbReference>
<evidence type="ECO:0000313" key="3">
    <source>
        <dbReference type="EMBL" id="MFD1992347.1"/>
    </source>
</evidence>
<dbReference type="Pfam" id="PF03551">
    <property type="entry name" value="PadR"/>
    <property type="match status" value="1"/>
</dbReference>
<dbReference type="InterPro" id="IPR018309">
    <property type="entry name" value="Tscrpt_reg_PadR_C"/>
</dbReference>
<protein>
    <submittedName>
        <fullName evidence="3">PadR family transcriptional regulator</fullName>
    </submittedName>
</protein>
<dbReference type="RefSeq" id="WP_204826051.1">
    <property type="nucleotide sequence ID" value="NZ_JBHUGF010000011.1"/>
</dbReference>
<dbReference type="EMBL" id="JBHUGF010000011">
    <property type="protein sequence ID" value="MFD1992347.1"/>
    <property type="molecule type" value="Genomic_DNA"/>
</dbReference>
<feature type="domain" description="Transcription regulator PadR N-terminal" evidence="1">
    <location>
        <begin position="8"/>
        <end position="80"/>
    </location>
</feature>
<keyword evidence="4" id="KW-1185">Reference proteome</keyword>
<organism evidence="3 4">
    <name type="scientific">Paenibacillus nicotianae</name>
    <dbReference type="NCBI Taxonomy" id="1526551"/>
    <lineage>
        <taxon>Bacteria</taxon>
        <taxon>Bacillati</taxon>
        <taxon>Bacillota</taxon>
        <taxon>Bacilli</taxon>
        <taxon>Bacillales</taxon>
        <taxon>Paenibacillaceae</taxon>
        <taxon>Paenibacillus</taxon>
    </lineage>
</organism>
<dbReference type="PANTHER" id="PTHR43252">
    <property type="entry name" value="TRANSCRIPTIONAL REGULATOR YQJI"/>
    <property type="match status" value="1"/>
</dbReference>
<feature type="domain" description="Transcription regulator PadR C-terminal" evidence="2">
    <location>
        <begin position="95"/>
        <end position="181"/>
    </location>
</feature>
<dbReference type="InterPro" id="IPR036390">
    <property type="entry name" value="WH_DNA-bd_sf"/>
</dbReference>
<dbReference type="SUPFAM" id="SSF46785">
    <property type="entry name" value="Winged helix' DNA-binding domain"/>
    <property type="match status" value="1"/>
</dbReference>
<dbReference type="Proteomes" id="UP001597403">
    <property type="component" value="Unassembled WGS sequence"/>
</dbReference>
<dbReference type="Gene3D" id="6.10.140.190">
    <property type="match status" value="1"/>
</dbReference>
<reference evidence="4" key="1">
    <citation type="journal article" date="2019" name="Int. J. Syst. Evol. Microbiol.">
        <title>The Global Catalogue of Microorganisms (GCM) 10K type strain sequencing project: providing services to taxonomists for standard genome sequencing and annotation.</title>
        <authorList>
            <consortium name="The Broad Institute Genomics Platform"/>
            <consortium name="The Broad Institute Genome Sequencing Center for Infectious Disease"/>
            <person name="Wu L."/>
            <person name="Ma J."/>
        </authorList>
    </citation>
    <scope>NUCLEOTIDE SEQUENCE [LARGE SCALE GENOMIC DNA]</scope>
    <source>
        <strain evidence="4">CGMCC 1.15067</strain>
    </source>
</reference>
<dbReference type="PANTHER" id="PTHR43252:SF6">
    <property type="entry name" value="NEGATIVE TRANSCRIPTION REGULATOR PADR"/>
    <property type="match status" value="1"/>
</dbReference>
<dbReference type="Pfam" id="PF10400">
    <property type="entry name" value="Vir_act_alpha_C"/>
    <property type="match status" value="1"/>
</dbReference>
<dbReference type="Gene3D" id="1.10.10.10">
    <property type="entry name" value="Winged helix-like DNA-binding domain superfamily/Winged helix DNA-binding domain"/>
    <property type="match status" value="1"/>
</dbReference>
<comment type="caution">
    <text evidence="3">The sequence shown here is derived from an EMBL/GenBank/DDBJ whole genome shotgun (WGS) entry which is preliminary data.</text>
</comment>
<accession>A0ABW4V1I3</accession>
<evidence type="ECO:0000259" key="1">
    <source>
        <dbReference type="Pfam" id="PF03551"/>
    </source>
</evidence>